<evidence type="ECO:0000313" key="2">
    <source>
        <dbReference type="EMBL" id="GFH11737.1"/>
    </source>
</evidence>
<feature type="compositionally biased region" description="Low complexity" evidence="1">
    <location>
        <begin position="46"/>
        <end position="58"/>
    </location>
</feature>
<dbReference type="AlphaFoldDB" id="A0A699YN69"/>
<proteinExistence type="predicted"/>
<keyword evidence="3" id="KW-1185">Reference proteome</keyword>
<protein>
    <submittedName>
        <fullName evidence="2">Uncharacterized protein</fullName>
    </submittedName>
</protein>
<gene>
    <name evidence="2" type="ORF">HaLaN_07286</name>
</gene>
<dbReference type="EMBL" id="BLLF01000430">
    <property type="protein sequence ID" value="GFH11737.1"/>
    <property type="molecule type" value="Genomic_DNA"/>
</dbReference>
<dbReference type="Proteomes" id="UP000485058">
    <property type="component" value="Unassembled WGS sequence"/>
</dbReference>
<reference evidence="2 3" key="1">
    <citation type="submission" date="2020-02" db="EMBL/GenBank/DDBJ databases">
        <title>Draft genome sequence of Haematococcus lacustris strain NIES-144.</title>
        <authorList>
            <person name="Morimoto D."/>
            <person name="Nakagawa S."/>
            <person name="Yoshida T."/>
            <person name="Sawayama S."/>
        </authorList>
    </citation>
    <scope>NUCLEOTIDE SEQUENCE [LARGE SCALE GENOMIC DNA]</scope>
    <source>
        <strain evidence="2 3">NIES-144</strain>
    </source>
</reference>
<feature type="region of interest" description="Disordered" evidence="1">
    <location>
        <begin position="16"/>
        <end position="65"/>
    </location>
</feature>
<organism evidence="2 3">
    <name type="scientific">Haematococcus lacustris</name>
    <name type="common">Green alga</name>
    <name type="synonym">Haematococcus pluvialis</name>
    <dbReference type="NCBI Taxonomy" id="44745"/>
    <lineage>
        <taxon>Eukaryota</taxon>
        <taxon>Viridiplantae</taxon>
        <taxon>Chlorophyta</taxon>
        <taxon>core chlorophytes</taxon>
        <taxon>Chlorophyceae</taxon>
        <taxon>CS clade</taxon>
        <taxon>Chlamydomonadales</taxon>
        <taxon>Haematococcaceae</taxon>
        <taxon>Haematococcus</taxon>
    </lineage>
</organism>
<comment type="caution">
    <text evidence="2">The sequence shown here is derived from an EMBL/GenBank/DDBJ whole genome shotgun (WGS) entry which is preliminary data.</text>
</comment>
<accession>A0A699YN69</accession>
<sequence length="142" mass="15291">MGLRTSFGLMSASRSLVVSTTARSQLDAGAKREAEVRARNSPRPQPEAASTAATQPAAGKSSDDVRLAAATGRAGLFTLLRSDLAILWGREGNKRNDQRALASAMFLKHACLNFQTGLKQRKVHLKQRKAHLKQPSPPIMAS</sequence>
<evidence type="ECO:0000256" key="1">
    <source>
        <dbReference type="SAM" id="MobiDB-lite"/>
    </source>
</evidence>
<feature type="compositionally biased region" description="Basic and acidic residues" evidence="1">
    <location>
        <begin position="29"/>
        <end position="38"/>
    </location>
</feature>
<name>A0A699YN69_HAELA</name>
<evidence type="ECO:0000313" key="3">
    <source>
        <dbReference type="Proteomes" id="UP000485058"/>
    </source>
</evidence>